<dbReference type="EMBL" id="KQ434829">
    <property type="protein sequence ID" value="KZC07684.1"/>
    <property type="molecule type" value="Genomic_DNA"/>
</dbReference>
<feature type="region of interest" description="Disordered" evidence="1">
    <location>
        <begin position="1"/>
        <end position="26"/>
    </location>
</feature>
<protein>
    <submittedName>
        <fullName evidence="2">Uncharacterized protein</fullName>
    </submittedName>
</protein>
<evidence type="ECO:0000256" key="1">
    <source>
        <dbReference type="SAM" id="MobiDB-lite"/>
    </source>
</evidence>
<sequence length="52" mass="5780">MHAPKHIDDHEGPCAAAGHSIKRHHRASTTARERCGEYYASDLSRFDCVACN</sequence>
<dbReference type="Proteomes" id="UP000076502">
    <property type="component" value="Unassembled WGS sequence"/>
</dbReference>
<organism evidence="2 3">
    <name type="scientific">Dufourea novaeangliae</name>
    <name type="common">Sweat bee</name>
    <dbReference type="NCBI Taxonomy" id="178035"/>
    <lineage>
        <taxon>Eukaryota</taxon>
        <taxon>Metazoa</taxon>
        <taxon>Ecdysozoa</taxon>
        <taxon>Arthropoda</taxon>
        <taxon>Hexapoda</taxon>
        <taxon>Insecta</taxon>
        <taxon>Pterygota</taxon>
        <taxon>Neoptera</taxon>
        <taxon>Endopterygota</taxon>
        <taxon>Hymenoptera</taxon>
        <taxon>Apocrita</taxon>
        <taxon>Aculeata</taxon>
        <taxon>Apoidea</taxon>
        <taxon>Anthophila</taxon>
        <taxon>Halictidae</taxon>
        <taxon>Rophitinae</taxon>
        <taxon>Dufourea</taxon>
    </lineage>
</organism>
<proteinExistence type="predicted"/>
<keyword evidence="3" id="KW-1185">Reference proteome</keyword>
<accession>A0A154P8K6</accession>
<reference evidence="2 3" key="1">
    <citation type="submission" date="2015-07" db="EMBL/GenBank/DDBJ databases">
        <title>The genome of Dufourea novaeangliae.</title>
        <authorList>
            <person name="Pan H."/>
            <person name="Kapheim K."/>
        </authorList>
    </citation>
    <scope>NUCLEOTIDE SEQUENCE [LARGE SCALE GENOMIC DNA]</scope>
    <source>
        <strain evidence="2">0120121106</strain>
        <tissue evidence="2">Whole body</tissue>
    </source>
</reference>
<evidence type="ECO:0000313" key="2">
    <source>
        <dbReference type="EMBL" id="KZC07684.1"/>
    </source>
</evidence>
<gene>
    <name evidence="2" type="ORF">WN55_08004</name>
</gene>
<feature type="compositionally biased region" description="Basic and acidic residues" evidence="1">
    <location>
        <begin position="1"/>
        <end position="12"/>
    </location>
</feature>
<name>A0A154P8K6_DUFNO</name>
<dbReference type="AlphaFoldDB" id="A0A154P8K6"/>
<evidence type="ECO:0000313" key="3">
    <source>
        <dbReference type="Proteomes" id="UP000076502"/>
    </source>
</evidence>